<name>A0A1Q5PCQ2_9BACT</name>
<dbReference type="Pfam" id="PF07804">
    <property type="entry name" value="HipA_C"/>
    <property type="match status" value="1"/>
</dbReference>
<organism evidence="5 6">
    <name type="scientific">Pontibacter flavimaris</name>
    <dbReference type="NCBI Taxonomy" id="1797110"/>
    <lineage>
        <taxon>Bacteria</taxon>
        <taxon>Pseudomonadati</taxon>
        <taxon>Bacteroidota</taxon>
        <taxon>Cytophagia</taxon>
        <taxon>Cytophagales</taxon>
        <taxon>Hymenobacteraceae</taxon>
        <taxon>Pontibacter</taxon>
    </lineage>
</organism>
<dbReference type="GO" id="GO:0004674">
    <property type="term" value="F:protein serine/threonine kinase activity"/>
    <property type="evidence" value="ECO:0007669"/>
    <property type="project" value="TreeGrafter"/>
</dbReference>
<evidence type="ECO:0000259" key="4">
    <source>
        <dbReference type="Pfam" id="PF07804"/>
    </source>
</evidence>
<keyword evidence="3" id="KW-0418">Kinase</keyword>
<dbReference type="Gene3D" id="1.10.1070.20">
    <property type="match status" value="1"/>
</dbReference>
<dbReference type="OrthoDB" id="9805913at2"/>
<dbReference type="STRING" id="1797110.A3841_16775"/>
<keyword evidence="6" id="KW-1185">Reference proteome</keyword>
<dbReference type="EMBL" id="LVWA01000005">
    <property type="protein sequence ID" value="OKL40016.1"/>
    <property type="molecule type" value="Genomic_DNA"/>
</dbReference>
<dbReference type="InterPro" id="IPR012893">
    <property type="entry name" value="HipA-like_C"/>
</dbReference>
<evidence type="ECO:0000313" key="5">
    <source>
        <dbReference type="EMBL" id="OKL40016.1"/>
    </source>
</evidence>
<evidence type="ECO:0000256" key="3">
    <source>
        <dbReference type="ARBA" id="ARBA00022777"/>
    </source>
</evidence>
<feature type="domain" description="HipA-like C-terminal" evidence="4">
    <location>
        <begin position="56"/>
        <end position="282"/>
    </location>
</feature>
<keyword evidence="2" id="KW-0808">Transferase</keyword>
<evidence type="ECO:0000256" key="2">
    <source>
        <dbReference type="ARBA" id="ARBA00022679"/>
    </source>
</evidence>
<accession>A0A1Q5PCQ2</accession>
<comment type="similarity">
    <text evidence="1">Belongs to the HipA Ser/Thr kinase family.</text>
</comment>
<gene>
    <name evidence="5" type="ORF">A3841_16775</name>
</gene>
<dbReference type="InterPro" id="IPR052028">
    <property type="entry name" value="HipA_Ser/Thr_kinase"/>
</dbReference>
<dbReference type="RefSeq" id="WP_073852123.1">
    <property type="nucleotide sequence ID" value="NZ_LVWA01000005.1"/>
</dbReference>
<evidence type="ECO:0000256" key="1">
    <source>
        <dbReference type="ARBA" id="ARBA00010164"/>
    </source>
</evidence>
<dbReference type="GO" id="GO:0005829">
    <property type="term" value="C:cytosol"/>
    <property type="evidence" value="ECO:0007669"/>
    <property type="project" value="TreeGrafter"/>
</dbReference>
<evidence type="ECO:0000313" key="6">
    <source>
        <dbReference type="Proteomes" id="UP000186551"/>
    </source>
</evidence>
<proteinExistence type="inferred from homology"/>
<dbReference type="PANTHER" id="PTHR37419">
    <property type="entry name" value="SERINE/THREONINE-PROTEIN KINASE TOXIN HIPA"/>
    <property type="match status" value="1"/>
</dbReference>
<comment type="caution">
    <text evidence="5">The sequence shown here is derived from an EMBL/GenBank/DDBJ whole genome shotgun (WGS) entry which is preliminary data.</text>
</comment>
<dbReference type="PANTHER" id="PTHR37419:SF1">
    <property type="entry name" value="SERINE_THREONINE-PROTEIN KINASE TOXIN HIPA"/>
    <property type="match status" value="1"/>
</dbReference>
<dbReference type="Proteomes" id="UP000186551">
    <property type="component" value="Unassembled WGS sequence"/>
</dbReference>
<sequence length="316" mass="35739">MNRCLYCYQHLAEHEVDFHARCSKKLFGLATPPALPYTEAEMEQLAEQVIRNHAAVTGVQPKLSLDLAPGAKETDPKRFTIVGLWGGYILKPPSQHYAQLPEVEDLTMHLATITGINVVPHSLIRLQSGNLSYITKRIDRTPKGKLHMEDMCQLTERLTEDKYHGSYEQIAKAIMKYSVNPGLDVINFFEQVLFSFLTGNADMHLKNFSLLHQPGFGPVLAPAYDMVATAVVNPADDEDLALMLNGKRKKIKKEDFTTAFNTLKLNEKQQQNLMSKMIKAKVKWLSFIDISFLSDESKEAYKAVIHERFSRLGLSD</sequence>
<reference evidence="5 6" key="1">
    <citation type="submission" date="2016-03" db="EMBL/GenBank/DDBJ databases">
        <title>Genome sequence of Pontibacter sp. nov., of the family cytophagaceae, isolated from marine sediment of the Yellow Sea, China.</title>
        <authorList>
            <person name="Zhang G."/>
            <person name="Zhang R."/>
        </authorList>
    </citation>
    <scope>NUCLEOTIDE SEQUENCE [LARGE SCALE GENOMIC DNA]</scope>
    <source>
        <strain evidence="5 6">S10-8</strain>
    </source>
</reference>
<protein>
    <submittedName>
        <fullName evidence="5">Toxin HipA</fullName>
    </submittedName>
</protein>
<dbReference type="AlphaFoldDB" id="A0A1Q5PCQ2"/>